<reference evidence="1" key="1">
    <citation type="submission" date="2020-09" db="EMBL/GenBank/DDBJ databases">
        <authorList>
            <person name="Dalcin Martins P."/>
        </authorList>
    </citation>
    <scope>NUCLEOTIDE SEQUENCE</scope>
    <source>
        <strain evidence="1">MAG47</strain>
    </source>
</reference>
<sequence length="411" mass="46360">MSYSPEEYMRVLELAKTIRKPNGDPYIEGIAKASGVHRDAVRRTLHKYGTPNAYDPEILAAAHAGGITDPRNLSHFWKIQKDSEGNGYSLFVKNPDSGQDINICDLVRETIQEIPLPGPKLDKRPLKTPGEHLLVIDLADVHFLKLAVKTETGFEYNRAVARHRVIEGTRALLKLAEPMGVARILFVLGNDILHVDGPRATTTSGTFQDTEGTVFQGFKDASFALEEAIRLASKVADVDLIHCMSNHDWLLGWGVSQTVAARLHSTPGVYSSDYNLSEAHRKYYRFGSNLFGLTHGDGAKEEKLYGLMVSEARQHISECRNLYWLLHHVHHKDRKTRGELVYVREKDHNGMTAVMAGQTMIEGTHINIEYVRSPSAPDSWHDRNGYVNRQAVECFLYHPQLGQRARFTEYF</sequence>
<organism evidence="1 2">
    <name type="scientific">Brucella anthropi</name>
    <name type="common">Ochrobactrum anthropi</name>
    <dbReference type="NCBI Taxonomy" id="529"/>
    <lineage>
        <taxon>Bacteria</taxon>
        <taxon>Pseudomonadati</taxon>
        <taxon>Pseudomonadota</taxon>
        <taxon>Alphaproteobacteria</taxon>
        <taxon>Hyphomicrobiales</taxon>
        <taxon>Brucellaceae</taxon>
        <taxon>Brucella/Ochrobactrum group</taxon>
        <taxon>Brucella</taxon>
    </lineage>
</organism>
<evidence type="ECO:0000313" key="1">
    <source>
        <dbReference type="EMBL" id="MBE0563660.1"/>
    </source>
</evidence>
<proteinExistence type="predicted"/>
<comment type="caution">
    <text evidence="1">The sequence shown here is derived from an EMBL/GenBank/DDBJ whole genome shotgun (WGS) entry which is preliminary data.</text>
</comment>
<protein>
    <submittedName>
        <fullName evidence="1">Uncharacterized protein</fullName>
    </submittedName>
</protein>
<dbReference type="EMBL" id="JACZKO010000063">
    <property type="protein sequence ID" value="MBE0563660.1"/>
    <property type="molecule type" value="Genomic_DNA"/>
</dbReference>
<dbReference type="Proteomes" id="UP000642265">
    <property type="component" value="Unassembled WGS sequence"/>
</dbReference>
<gene>
    <name evidence="1" type="ORF">IH622_22975</name>
</gene>
<dbReference type="AlphaFoldDB" id="A0A8I0N9S3"/>
<evidence type="ECO:0000313" key="2">
    <source>
        <dbReference type="Proteomes" id="UP000642265"/>
    </source>
</evidence>
<reference evidence="1" key="2">
    <citation type="submission" date="2020-10" db="EMBL/GenBank/DDBJ databases">
        <title>Enrichment of novel Verrucomicrobia, Bacteroidetes and Krumholzibacteria in an oxygen-limited, methane- and iron-fed bioreactor inoculated with Bothnian Sea sediments.</title>
        <authorList>
            <person name="Martins P.D."/>
            <person name="de Jong A."/>
            <person name="Lenstra W.K."/>
            <person name="van Helmond N.A.G.M."/>
            <person name="Slomp C.P."/>
            <person name="Jetten M.S.M."/>
            <person name="Welte C.U."/>
            <person name="Rasigraf O."/>
        </authorList>
    </citation>
    <scope>NUCLEOTIDE SEQUENCE</scope>
    <source>
        <strain evidence="1">MAG47</strain>
    </source>
</reference>
<name>A0A8I0N9S3_BRUAN</name>
<accession>A0A8I0N9S3</accession>